<dbReference type="GO" id="GO:0005979">
    <property type="term" value="P:regulation of glycogen biosynthetic process"/>
    <property type="evidence" value="ECO:0007669"/>
    <property type="project" value="TreeGrafter"/>
</dbReference>
<dbReference type="EMBL" id="CAJNOC010004111">
    <property type="protein sequence ID" value="CAF1009939.1"/>
    <property type="molecule type" value="Genomic_DNA"/>
</dbReference>
<gene>
    <name evidence="2" type="ORF">OXX778_LOCUS16841</name>
</gene>
<evidence type="ECO:0000313" key="2">
    <source>
        <dbReference type="EMBL" id="CAF1009939.1"/>
    </source>
</evidence>
<dbReference type="PROSITE" id="PS51159">
    <property type="entry name" value="CBM21"/>
    <property type="match status" value="1"/>
</dbReference>
<proteinExistence type="predicted"/>
<evidence type="ECO:0000313" key="3">
    <source>
        <dbReference type="Proteomes" id="UP000663879"/>
    </source>
</evidence>
<protein>
    <recommendedName>
        <fullName evidence="1">CBM21 domain-containing protein</fullName>
    </recommendedName>
</protein>
<dbReference type="Gene3D" id="2.60.40.2440">
    <property type="entry name" value="Carbohydrate binding type-21 domain"/>
    <property type="match status" value="1"/>
</dbReference>
<dbReference type="Pfam" id="PF03370">
    <property type="entry name" value="CBM_21"/>
    <property type="match status" value="1"/>
</dbReference>
<sequence>MDILRSTSPNNHELRKINHFNLIENEYTTFSSSQIKEFVYSRSIEYSSKKNHLKKKKSVRFADAFGLQLEYVKLFTNTLFENQFSFLEANLNLNVNNSIIKNKEINFQPLFENPGLQTNFMGQLNERKVILETVEINNYELNGYVRVINLSFHKRVFVRYTTNNWKSYTDLDCSYVPNSSNGLTDSFKFTLNLQIEIHMDNLEFSICYEVRSNDKIEESYWDNNLKINYKYCVN</sequence>
<dbReference type="Proteomes" id="UP000663879">
    <property type="component" value="Unassembled WGS sequence"/>
</dbReference>
<dbReference type="GO" id="GO:0000164">
    <property type="term" value="C:protein phosphatase type 1 complex"/>
    <property type="evidence" value="ECO:0007669"/>
    <property type="project" value="TreeGrafter"/>
</dbReference>
<dbReference type="GO" id="GO:2001069">
    <property type="term" value="F:glycogen binding"/>
    <property type="evidence" value="ECO:0007669"/>
    <property type="project" value="TreeGrafter"/>
</dbReference>
<evidence type="ECO:0000259" key="1">
    <source>
        <dbReference type="PROSITE" id="PS51159"/>
    </source>
</evidence>
<accession>A0A814HHA4</accession>
<dbReference type="InterPro" id="IPR005036">
    <property type="entry name" value="CBM21_dom"/>
</dbReference>
<dbReference type="PANTHER" id="PTHR12307:SF36">
    <property type="entry name" value="GLYCOGEN-BINDING SUBUNIT 76A"/>
    <property type="match status" value="1"/>
</dbReference>
<dbReference type="PANTHER" id="PTHR12307">
    <property type="entry name" value="PROTEIN PHOSPHATASE 1 REGULATORY SUBUNIT"/>
    <property type="match status" value="1"/>
</dbReference>
<dbReference type="InterPro" id="IPR050782">
    <property type="entry name" value="PP1_regulatory_subunit_3"/>
</dbReference>
<organism evidence="2 3">
    <name type="scientific">Brachionus calyciflorus</name>
    <dbReference type="NCBI Taxonomy" id="104777"/>
    <lineage>
        <taxon>Eukaryota</taxon>
        <taxon>Metazoa</taxon>
        <taxon>Spiralia</taxon>
        <taxon>Gnathifera</taxon>
        <taxon>Rotifera</taxon>
        <taxon>Eurotatoria</taxon>
        <taxon>Monogononta</taxon>
        <taxon>Pseudotrocha</taxon>
        <taxon>Ploima</taxon>
        <taxon>Brachionidae</taxon>
        <taxon>Brachionus</taxon>
    </lineage>
</organism>
<reference evidence="2" key="1">
    <citation type="submission" date="2021-02" db="EMBL/GenBank/DDBJ databases">
        <authorList>
            <person name="Nowell W R."/>
        </authorList>
    </citation>
    <scope>NUCLEOTIDE SEQUENCE</scope>
    <source>
        <strain evidence="2">Ploen Becks lab</strain>
    </source>
</reference>
<dbReference type="OrthoDB" id="1881at2759"/>
<dbReference type="GO" id="GO:0008157">
    <property type="term" value="F:protein phosphatase 1 binding"/>
    <property type="evidence" value="ECO:0007669"/>
    <property type="project" value="TreeGrafter"/>
</dbReference>
<dbReference type="InterPro" id="IPR038175">
    <property type="entry name" value="CBM21_dom_sf"/>
</dbReference>
<feature type="domain" description="CBM21" evidence="1">
    <location>
        <begin position="121"/>
        <end position="232"/>
    </location>
</feature>
<comment type="caution">
    <text evidence="2">The sequence shown here is derived from an EMBL/GenBank/DDBJ whole genome shotgun (WGS) entry which is preliminary data.</text>
</comment>
<name>A0A814HHA4_9BILA</name>
<dbReference type="AlphaFoldDB" id="A0A814HHA4"/>
<keyword evidence="3" id="KW-1185">Reference proteome</keyword>